<gene>
    <name evidence="1" type="ORF">CEURO_LOCUS18242</name>
</gene>
<organism evidence="1 2">
    <name type="scientific">Cuscuta europaea</name>
    <name type="common">European dodder</name>
    <dbReference type="NCBI Taxonomy" id="41803"/>
    <lineage>
        <taxon>Eukaryota</taxon>
        <taxon>Viridiplantae</taxon>
        <taxon>Streptophyta</taxon>
        <taxon>Embryophyta</taxon>
        <taxon>Tracheophyta</taxon>
        <taxon>Spermatophyta</taxon>
        <taxon>Magnoliopsida</taxon>
        <taxon>eudicotyledons</taxon>
        <taxon>Gunneridae</taxon>
        <taxon>Pentapetalae</taxon>
        <taxon>asterids</taxon>
        <taxon>lamiids</taxon>
        <taxon>Solanales</taxon>
        <taxon>Convolvulaceae</taxon>
        <taxon>Cuscuteae</taxon>
        <taxon>Cuscuta</taxon>
        <taxon>Cuscuta subgen. Cuscuta</taxon>
    </lineage>
</organism>
<accession>A0A9P0ZP01</accession>
<proteinExistence type="predicted"/>
<reference evidence="1" key="1">
    <citation type="submission" date="2022-07" db="EMBL/GenBank/DDBJ databases">
        <authorList>
            <person name="Macas J."/>
            <person name="Novak P."/>
            <person name="Neumann P."/>
        </authorList>
    </citation>
    <scope>NUCLEOTIDE SEQUENCE</scope>
</reference>
<sequence>MRKMNDAIRPRKSSLSFSHFSLYFSAISVSPFSSFSDFPINHSHSFIVSMSRSTFASNLTSVNFFSLKVTRALCSIFFFLVIDSFCFSPPTDLSLLRAKLITFFLLSLCDPIRCE</sequence>
<evidence type="ECO:0000313" key="1">
    <source>
        <dbReference type="EMBL" id="CAH9108836.1"/>
    </source>
</evidence>
<dbReference type="AlphaFoldDB" id="A0A9P0ZP01"/>
<dbReference type="Proteomes" id="UP001152484">
    <property type="component" value="Unassembled WGS sequence"/>
</dbReference>
<comment type="caution">
    <text evidence="1">The sequence shown here is derived from an EMBL/GenBank/DDBJ whole genome shotgun (WGS) entry which is preliminary data.</text>
</comment>
<dbReference type="EMBL" id="CAMAPE010000052">
    <property type="protein sequence ID" value="CAH9108836.1"/>
    <property type="molecule type" value="Genomic_DNA"/>
</dbReference>
<name>A0A9P0ZP01_CUSEU</name>
<protein>
    <submittedName>
        <fullName evidence="1">Uncharacterized protein</fullName>
    </submittedName>
</protein>
<evidence type="ECO:0000313" key="2">
    <source>
        <dbReference type="Proteomes" id="UP001152484"/>
    </source>
</evidence>
<keyword evidence="2" id="KW-1185">Reference proteome</keyword>